<dbReference type="AlphaFoldDB" id="A0A2V5JLJ1"/>
<comment type="caution">
    <text evidence="1">The sequence shown here is derived from an EMBL/GenBank/DDBJ whole genome shotgun (WGS) entry which is preliminary data.</text>
</comment>
<proteinExistence type="predicted"/>
<keyword evidence="2" id="KW-1185">Reference proteome</keyword>
<reference evidence="1 2" key="1">
    <citation type="submission" date="2018-05" db="EMBL/GenBank/DDBJ databases">
        <title>Genetic diversity of glacier-inhabiting Cryobacterium bacteria in China and description of Cryobacterium mengkeensis sp. nov. and Arthrobacter glacialis sp. nov.</title>
        <authorList>
            <person name="Liu Q."/>
            <person name="Xin Y.-H."/>
        </authorList>
    </citation>
    <scope>NUCLEOTIDE SEQUENCE [LARGE SCALE GENOMIC DNA]</scope>
    <source>
        <strain evidence="1 2">B7</strain>
    </source>
</reference>
<accession>A0A2V5JLJ1</accession>
<protein>
    <submittedName>
        <fullName evidence="1">DUF1349 domain-containing protein</fullName>
    </submittedName>
</protein>
<dbReference type="PANTHER" id="PTHR35332:SF2">
    <property type="entry name" value="REGULATION OF ENOLASE PROTEIN 1"/>
    <property type="match status" value="1"/>
</dbReference>
<dbReference type="InterPro" id="IPR013320">
    <property type="entry name" value="ConA-like_dom_sf"/>
</dbReference>
<dbReference type="EMBL" id="QJVC01000006">
    <property type="protein sequence ID" value="PYI38686.1"/>
    <property type="molecule type" value="Genomic_DNA"/>
</dbReference>
<dbReference type="InterPro" id="IPR009784">
    <property type="entry name" value="DUF1349"/>
</dbReference>
<dbReference type="PANTHER" id="PTHR35332">
    <property type="entry name" value="REGULATION OF ENOLASE PROTEIN 1"/>
    <property type="match status" value="1"/>
</dbReference>
<dbReference type="RefSeq" id="WP_110485001.1">
    <property type="nucleotide sequence ID" value="NZ_QJVC01000006.1"/>
</dbReference>
<dbReference type="Pfam" id="PF07081">
    <property type="entry name" value="DUF1349"/>
    <property type="match status" value="1"/>
</dbReference>
<dbReference type="SUPFAM" id="SSF49899">
    <property type="entry name" value="Concanavalin A-like lectins/glucanases"/>
    <property type="match status" value="1"/>
</dbReference>
<evidence type="ECO:0000313" key="2">
    <source>
        <dbReference type="Proteomes" id="UP000247980"/>
    </source>
</evidence>
<dbReference type="Gene3D" id="2.60.120.200">
    <property type="match status" value="1"/>
</dbReference>
<name>A0A2V5JLJ1_9MICC</name>
<dbReference type="OrthoDB" id="9808724at2"/>
<sequence>MPPTIKELPTLSWQPTSGQAVYDAGGASLTLTAAATVDWSNDALGGPQQHAAAALGFVAPETFSLSAKVVIDGPRTTFDAGALSLWVNPEHWAKLCFEYSPQGETMIVSVVTNGYSDDCNSRPVQGNWTYLRVSRVGPGWVFHASADGQFWEFIRLFRLASDAPVHVGFLAQAPLGESCVARFEEIDLRLEVPEDLRDGS</sequence>
<organism evidence="1 2">
    <name type="scientific">Arthrobacter psychrolactophilus</name>
    <dbReference type="NCBI Taxonomy" id="92442"/>
    <lineage>
        <taxon>Bacteria</taxon>
        <taxon>Bacillati</taxon>
        <taxon>Actinomycetota</taxon>
        <taxon>Actinomycetes</taxon>
        <taxon>Micrococcales</taxon>
        <taxon>Micrococcaceae</taxon>
        <taxon>Arthrobacter</taxon>
    </lineage>
</organism>
<gene>
    <name evidence="1" type="ORF">CVS30_09005</name>
</gene>
<dbReference type="Proteomes" id="UP000247980">
    <property type="component" value="Unassembled WGS sequence"/>
</dbReference>
<evidence type="ECO:0000313" key="1">
    <source>
        <dbReference type="EMBL" id="PYI38686.1"/>
    </source>
</evidence>